<dbReference type="Gene3D" id="1.10.220.150">
    <property type="entry name" value="Arf GTPase activating protein"/>
    <property type="match status" value="1"/>
</dbReference>
<proteinExistence type="predicted"/>
<dbReference type="Pfam" id="PF00117">
    <property type="entry name" value="GATase"/>
    <property type="match status" value="1"/>
</dbReference>
<dbReference type="GeneID" id="5896303"/>
<dbReference type="eggNOG" id="KOG1223">
    <property type="taxonomic scope" value="Eukaryota"/>
</dbReference>
<dbReference type="InterPro" id="IPR001164">
    <property type="entry name" value="ArfGAP_dom"/>
</dbReference>
<evidence type="ECO:0000256" key="1">
    <source>
        <dbReference type="ARBA" id="ARBA00001000"/>
    </source>
</evidence>
<evidence type="ECO:0000256" key="7">
    <source>
        <dbReference type="ARBA" id="ARBA00031329"/>
    </source>
</evidence>
<dbReference type="InterPro" id="IPR004148">
    <property type="entry name" value="BAR_dom"/>
</dbReference>
<dbReference type="Proteomes" id="UP000001357">
    <property type="component" value="Unassembled WGS sequence"/>
</dbReference>
<dbReference type="InterPro" id="IPR036770">
    <property type="entry name" value="Ankyrin_rpt-contain_sf"/>
</dbReference>
<comment type="pathway">
    <text evidence="2">Cofactor biosynthesis; tetrahydrofolate biosynthesis; 4-aminobenzoate from chorismate: step 1/2.</text>
</comment>
<dbReference type="Pfam" id="PF00425">
    <property type="entry name" value="Chorismate_bind"/>
    <property type="match status" value="1"/>
</dbReference>
<dbReference type="Gene3D" id="1.25.40.20">
    <property type="entry name" value="Ankyrin repeat-containing domain"/>
    <property type="match status" value="1"/>
</dbReference>
<dbReference type="InParanoid" id="A9VE95"/>
<name>A9VE95_MONBE</name>
<dbReference type="Gene3D" id="2.30.29.30">
    <property type="entry name" value="Pleckstrin-homology domain (PH domain)/Phosphotyrosine-binding domain (PTB)"/>
    <property type="match status" value="1"/>
</dbReference>
<dbReference type="GO" id="GO:0005096">
    <property type="term" value="F:GTPase activator activity"/>
    <property type="evidence" value="ECO:0007669"/>
    <property type="project" value="InterPro"/>
</dbReference>
<evidence type="ECO:0000256" key="2">
    <source>
        <dbReference type="ARBA" id="ARBA00005009"/>
    </source>
</evidence>
<reference evidence="12 13" key="1">
    <citation type="journal article" date="2008" name="Nature">
        <title>The genome of the choanoflagellate Monosiga brevicollis and the origin of metazoans.</title>
        <authorList>
            <consortium name="JGI Sequencing"/>
            <person name="King N."/>
            <person name="Westbrook M.J."/>
            <person name="Young S.L."/>
            <person name="Kuo A."/>
            <person name="Abedin M."/>
            <person name="Chapman J."/>
            <person name="Fairclough S."/>
            <person name="Hellsten U."/>
            <person name="Isogai Y."/>
            <person name="Letunic I."/>
            <person name="Marr M."/>
            <person name="Pincus D."/>
            <person name="Putnam N."/>
            <person name="Rokas A."/>
            <person name="Wright K.J."/>
            <person name="Zuzow R."/>
            <person name="Dirks W."/>
            <person name="Good M."/>
            <person name="Goodstein D."/>
            <person name="Lemons D."/>
            <person name="Li W."/>
            <person name="Lyons J.B."/>
            <person name="Morris A."/>
            <person name="Nichols S."/>
            <person name="Richter D.J."/>
            <person name="Salamov A."/>
            <person name="Bork P."/>
            <person name="Lim W.A."/>
            <person name="Manning G."/>
            <person name="Miller W.T."/>
            <person name="McGinnis W."/>
            <person name="Shapiro H."/>
            <person name="Tjian R."/>
            <person name="Grigoriev I.V."/>
            <person name="Rokhsar D."/>
        </authorList>
    </citation>
    <scope>NUCLEOTIDE SEQUENCE [LARGE SCALE GENOMIC DNA]</scope>
    <source>
        <strain evidence="13">MX1 / ATCC 50154</strain>
    </source>
</reference>
<dbReference type="PANTHER" id="PTHR11236:SF9">
    <property type="entry name" value="ANTHRANILATE SYNTHASE COMPONENT 1"/>
    <property type="match status" value="1"/>
</dbReference>
<comment type="catalytic activity">
    <reaction evidence="1">
        <text>chorismate + L-glutamine = 4-amino-4-deoxychorismate + L-glutamate</text>
        <dbReference type="Rhea" id="RHEA:11672"/>
        <dbReference type="ChEBI" id="CHEBI:29748"/>
        <dbReference type="ChEBI" id="CHEBI:29985"/>
        <dbReference type="ChEBI" id="CHEBI:58359"/>
        <dbReference type="ChEBI" id="CHEBI:58406"/>
        <dbReference type="EC" id="2.6.1.85"/>
    </reaction>
</comment>
<dbReference type="InterPro" id="IPR037278">
    <property type="entry name" value="ARFGAP/RecO"/>
</dbReference>
<dbReference type="Gene3D" id="1.20.1270.60">
    <property type="entry name" value="Arfaptin homology (AH) domain/BAR domain"/>
    <property type="match status" value="1"/>
</dbReference>
<dbReference type="GO" id="GO:0004049">
    <property type="term" value="F:anthranilate synthase activity"/>
    <property type="evidence" value="ECO:0007669"/>
    <property type="project" value="InterPro"/>
</dbReference>
<dbReference type="SMART" id="SM00105">
    <property type="entry name" value="ArfGap"/>
    <property type="match status" value="1"/>
</dbReference>
<dbReference type="eggNOG" id="KOG0521">
    <property type="taxonomic scope" value="Eukaryota"/>
</dbReference>
<dbReference type="Pfam" id="PF16746">
    <property type="entry name" value="BAR_3"/>
    <property type="match status" value="1"/>
</dbReference>
<keyword evidence="3" id="KW-0479">Metal-binding</keyword>
<dbReference type="GO" id="GO:0000162">
    <property type="term" value="P:L-tryptophan biosynthetic process"/>
    <property type="evidence" value="ECO:0000318"/>
    <property type="project" value="GO_Central"/>
</dbReference>
<dbReference type="CDD" id="cd01743">
    <property type="entry name" value="GATase1_Anthranilate_Synthase"/>
    <property type="match status" value="1"/>
</dbReference>
<dbReference type="NCBIfam" id="TIGR01815">
    <property type="entry name" value="TrpE-clade3"/>
    <property type="match status" value="1"/>
</dbReference>
<dbReference type="Gene3D" id="3.40.50.880">
    <property type="match status" value="1"/>
</dbReference>
<evidence type="ECO:0000256" key="5">
    <source>
        <dbReference type="ARBA" id="ARBA00022909"/>
    </source>
</evidence>
<dbReference type="SUPFAM" id="SSF52317">
    <property type="entry name" value="Class I glutamine amidotransferase-like"/>
    <property type="match status" value="1"/>
</dbReference>
<dbReference type="PRINTS" id="PR00097">
    <property type="entry name" value="ANTSNTHASEII"/>
</dbReference>
<dbReference type="CDD" id="cd13250">
    <property type="entry name" value="PH_ACAP"/>
    <property type="match status" value="1"/>
</dbReference>
<evidence type="ECO:0000256" key="4">
    <source>
        <dbReference type="ARBA" id="ARBA00022833"/>
    </source>
</evidence>
<dbReference type="InterPro" id="IPR038508">
    <property type="entry name" value="ArfGAP_dom_sf"/>
</dbReference>
<dbReference type="CDD" id="cd08204">
    <property type="entry name" value="ArfGap"/>
    <property type="match status" value="1"/>
</dbReference>
<dbReference type="SUPFAM" id="SSF48403">
    <property type="entry name" value="Ankyrin repeat"/>
    <property type="match status" value="1"/>
</dbReference>
<gene>
    <name evidence="12" type="ORF">MONBRDRAFT_39378</name>
</gene>
<dbReference type="SUPFAM" id="SSF103657">
    <property type="entry name" value="BAR/IMD domain-like"/>
    <property type="match status" value="1"/>
</dbReference>
<keyword evidence="5" id="KW-0289">Folate biosynthesis</keyword>
<dbReference type="InterPro" id="IPR029062">
    <property type="entry name" value="Class_I_gatase-like"/>
</dbReference>
<evidence type="ECO:0000256" key="9">
    <source>
        <dbReference type="PROSITE-ProRule" id="PRU00288"/>
    </source>
</evidence>
<evidence type="ECO:0000256" key="8">
    <source>
        <dbReference type="ARBA" id="ARBA00031904"/>
    </source>
</evidence>
<dbReference type="SUPFAM" id="SSF57863">
    <property type="entry name" value="ArfGap/RecO-like zinc finger"/>
    <property type="match status" value="1"/>
</dbReference>
<evidence type="ECO:0000256" key="3">
    <source>
        <dbReference type="ARBA" id="ARBA00022723"/>
    </source>
</evidence>
<feature type="domain" description="Arf-GAP" evidence="11">
    <location>
        <begin position="353"/>
        <end position="486"/>
    </location>
</feature>
<dbReference type="InterPro" id="IPR017926">
    <property type="entry name" value="GATASE"/>
</dbReference>
<dbReference type="Gene3D" id="3.60.120.10">
    <property type="entry name" value="Anthranilate synthase"/>
    <property type="match status" value="1"/>
</dbReference>
<dbReference type="NCBIfam" id="NF010081">
    <property type="entry name" value="PRK13566.1"/>
    <property type="match status" value="1"/>
</dbReference>
<dbReference type="STRING" id="81824.A9VE95"/>
<dbReference type="PROSITE" id="PS50003">
    <property type="entry name" value="PH_DOMAIN"/>
    <property type="match status" value="1"/>
</dbReference>
<evidence type="ECO:0000259" key="10">
    <source>
        <dbReference type="PROSITE" id="PS50003"/>
    </source>
</evidence>
<evidence type="ECO:0000313" key="13">
    <source>
        <dbReference type="Proteomes" id="UP000001357"/>
    </source>
</evidence>
<dbReference type="KEGG" id="mbr:MONBRDRAFT_39378"/>
<dbReference type="GO" id="GO:0005737">
    <property type="term" value="C:cytoplasm"/>
    <property type="evidence" value="ECO:0007669"/>
    <property type="project" value="InterPro"/>
</dbReference>
<feature type="domain" description="PH" evidence="10">
    <location>
        <begin position="195"/>
        <end position="293"/>
    </location>
</feature>
<dbReference type="EMBL" id="CH991600">
    <property type="protein sequence ID" value="EDQ84146.1"/>
    <property type="molecule type" value="Genomic_DNA"/>
</dbReference>
<dbReference type="GO" id="GO:0046654">
    <property type="term" value="P:tetrahydrofolate biosynthetic process"/>
    <property type="evidence" value="ECO:0007669"/>
    <property type="project" value="UniProtKB-UniPathway"/>
</dbReference>
<organism evidence="12 13">
    <name type="scientific">Monosiga brevicollis</name>
    <name type="common">Choanoflagellate</name>
    <dbReference type="NCBI Taxonomy" id="81824"/>
    <lineage>
        <taxon>Eukaryota</taxon>
        <taxon>Choanoflagellata</taxon>
        <taxon>Craspedida</taxon>
        <taxon>Salpingoecidae</taxon>
        <taxon>Monosiga</taxon>
    </lineage>
</organism>
<dbReference type="InterPro" id="IPR019999">
    <property type="entry name" value="Anth_synth_I-like"/>
</dbReference>
<accession>A9VE95</accession>
<dbReference type="InterPro" id="IPR005801">
    <property type="entry name" value="ADC_synthase"/>
</dbReference>
<dbReference type="InterPro" id="IPR001849">
    <property type="entry name" value="PH_domain"/>
</dbReference>
<dbReference type="PROSITE" id="PS51273">
    <property type="entry name" value="GATASE_TYPE_1"/>
    <property type="match status" value="1"/>
</dbReference>
<dbReference type="InterPro" id="IPR011993">
    <property type="entry name" value="PH-like_dom_sf"/>
</dbReference>
<evidence type="ECO:0000313" key="12">
    <source>
        <dbReference type="EMBL" id="EDQ84146.1"/>
    </source>
</evidence>
<keyword evidence="13" id="KW-1185">Reference proteome</keyword>
<evidence type="ECO:0000256" key="6">
    <source>
        <dbReference type="ARBA" id="ARBA00022962"/>
    </source>
</evidence>
<dbReference type="InterPro" id="IPR027267">
    <property type="entry name" value="AH/BAR_dom_sf"/>
</dbReference>
<dbReference type="GO" id="GO:0046656">
    <property type="term" value="P:folic acid biosynthetic process"/>
    <property type="evidence" value="ECO:0007669"/>
    <property type="project" value="UniProtKB-KW"/>
</dbReference>
<dbReference type="FunFam" id="2.30.29.30:FF:000384">
    <property type="entry name" value="Uncharacterized protein, isoform A"/>
    <property type="match status" value="1"/>
</dbReference>
<dbReference type="Pfam" id="PF00169">
    <property type="entry name" value="PH"/>
    <property type="match status" value="1"/>
</dbReference>
<dbReference type="SMART" id="SM00233">
    <property type="entry name" value="PH"/>
    <property type="match status" value="1"/>
</dbReference>
<dbReference type="GO" id="GO:0008270">
    <property type="term" value="F:zinc ion binding"/>
    <property type="evidence" value="ECO:0007669"/>
    <property type="project" value="UniProtKB-KW"/>
</dbReference>
<dbReference type="GO" id="GO:0046820">
    <property type="term" value="F:4-amino-4-deoxychorismate synthase activity"/>
    <property type="evidence" value="ECO:0007669"/>
    <property type="project" value="UniProtKB-EC"/>
</dbReference>
<protein>
    <recommendedName>
        <fullName evidence="8">p-aminobenzoic acid synthase</fullName>
    </recommendedName>
    <alternativeName>
        <fullName evidence="7">Para-aminobenzoate synthase</fullName>
    </alternativeName>
</protein>
<keyword evidence="4" id="KW-0862">Zinc</keyword>
<dbReference type="InterPro" id="IPR006221">
    <property type="entry name" value="TrpG/PapA_dom"/>
</dbReference>
<sequence>MAEADERRDVQLVGLGALARVNLIALGQTRIRSDEGKVFASHTQDGAVAKPDRQAASEVVTDRYNNTVSKACDAMVEKGFAYERSVGAFVDELHALGNDAAYRNDATLPSALNQFTSALRELQSHRTLLLQQAKATVAESLRQYVARDVRGVKDLAKLYHKMSDDLDAARARRAACPPSSSHLSLSLSPQPENCRLTKEGYLFKRAHNVMRTWSRRWFILRGGQLLYVNRDKEEPPQAFVEDLRICTVKAEPSESIDRTNCFEIITPSRNFILQADNGIEKERWILALQTGISDALNNNAQTSVASAQRMTVGFSWPASRVITSRHAHSQTCSCNPTLQPLESGDQARESQRRELQNDIAALPGNELCADCGRAKPSWVAINMGVCLCINCSGVHRSLGTHFSKVRSLGLDHIDAEICKVIGCLGNVRCNSVLEFVSDEVQPLKKQLAEASESDLRELVEQFILNKYIYKKFIDPTLDVDQLQEDLFVAAGEGDVATASACLLGGADINAYNDDGLTPLMLAAELDDTADLEDWIRVGLDAFQQAAMPQLPTVIEDTHAPSVSVSTTTGKLAITDLSQDLDANLGCMVLSDYEQPGRYHKWMKGFRNPPLMLTSREYAFQLTALNDRGQILLPAIRRELEQTQYIDNLTVESDFLQGRVARPDRRFLEEERSRQPSIFTVVRAIANAFHSPADAVLGLYGAFGYDLTFQFEPTKLRMTRPAHQRDIVLYIPDEVVVWDPREDLAFVYSYDFAWDGKSTQGLPRTGPKTVVQYADELERSQDHEPGQYATKVAKAKEKFKRGDLFECVLSQSFYSLLPCPPSELFRRLRKGNPAPFTFIMNLGSNEYLVGGSPEMYVRVQGDEVETCPISGTIRRGRDPVEDAKQILTLLADPKEESELTMCTDVDRNDKSRICEAGSVKVVGRRQIEMYSRLIHTVDHVKGKLREGFDALDAFLCHTWAVTVTGAPKPWAIQFVEDMEESPRGWYAGAVGALHFDGSLNTGLTLRTIQIHNGVASVRAGATLLYDSEPDKEEQETRLKASAFLDVLRVAPEDMSEALSAYQGEQRRAGAGLRVVVIDHQDSFVHTLANYLRQTGAEVMTLRTGFQPAELQALHPDMALLSPGPGCPADFNVSGEIALLMRLCIPTFGVCLGLQGMVEHFGGRLDVLQYPLHGKPTAIDVVEPRSYIFKDLPRRFTVARYHSLYARVEDVPTKNFKVTAVSEDGVVMAIEHRTLPLAAVQFHPESILTDHVHGLSMLQNVLHEFTSRGKAGFQRRKTVI</sequence>
<dbReference type="PANTHER" id="PTHR11236">
    <property type="entry name" value="AMINOBENZOATE/ANTHRANILATE SYNTHASE"/>
    <property type="match status" value="1"/>
</dbReference>
<keyword evidence="9" id="KW-0863">Zinc-finger</keyword>
<dbReference type="AlphaFoldDB" id="A9VE95"/>
<dbReference type="PRINTS" id="PR00096">
    <property type="entry name" value="GATASE"/>
</dbReference>
<dbReference type="SUPFAM" id="SSF56322">
    <property type="entry name" value="ADC synthase"/>
    <property type="match status" value="1"/>
</dbReference>
<dbReference type="UniPathway" id="UPA00077">
    <property type="reaction ID" value="UER00149"/>
</dbReference>
<dbReference type="RefSeq" id="XP_001751041.1">
    <property type="nucleotide sequence ID" value="XM_001750989.1"/>
</dbReference>
<dbReference type="SUPFAM" id="SSF50729">
    <property type="entry name" value="PH domain-like"/>
    <property type="match status" value="1"/>
</dbReference>
<dbReference type="eggNOG" id="KOG0026">
    <property type="taxonomic scope" value="Eukaryota"/>
</dbReference>
<evidence type="ECO:0000259" key="11">
    <source>
        <dbReference type="PROSITE" id="PS50115"/>
    </source>
</evidence>
<dbReference type="InterPro" id="IPR010112">
    <property type="entry name" value="TrpE-G_bact"/>
</dbReference>
<dbReference type="PROSITE" id="PS50115">
    <property type="entry name" value="ARFGAP"/>
    <property type="match status" value="1"/>
</dbReference>
<keyword evidence="6" id="KW-0315">Glutamine amidotransferase</keyword>
<dbReference type="Pfam" id="PF01412">
    <property type="entry name" value="ArfGap"/>
    <property type="match status" value="1"/>
</dbReference>
<dbReference type="CDD" id="cd07307">
    <property type="entry name" value="BAR"/>
    <property type="match status" value="1"/>
</dbReference>
<dbReference type="InterPro" id="IPR015890">
    <property type="entry name" value="Chorismate_C"/>
</dbReference>